<reference evidence="1" key="1">
    <citation type="submission" date="2021-06" db="EMBL/GenBank/DDBJ databases">
        <authorList>
            <person name="Kallberg Y."/>
            <person name="Tangrot J."/>
            <person name="Rosling A."/>
        </authorList>
    </citation>
    <scope>NUCLEOTIDE SEQUENCE</scope>
    <source>
        <strain evidence="1">IN212</strain>
    </source>
</reference>
<proteinExistence type="predicted"/>
<dbReference type="Proteomes" id="UP000789396">
    <property type="component" value="Unassembled WGS sequence"/>
</dbReference>
<sequence length="74" mass="8488">NDFTFQDKSEDTSDSILEYNSDSISVMPFESSALYNKYSLLSLNFKYTTLLYTSESLYSSEPLTLDKPKNLISH</sequence>
<dbReference type="EMBL" id="CAJVPZ010012063">
    <property type="protein sequence ID" value="CAG8636177.1"/>
    <property type="molecule type" value="Genomic_DNA"/>
</dbReference>
<comment type="caution">
    <text evidence="1">The sequence shown here is derived from an EMBL/GenBank/DDBJ whole genome shotgun (WGS) entry which is preliminary data.</text>
</comment>
<evidence type="ECO:0000313" key="1">
    <source>
        <dbReference type="EMBL" id="CAG8636177.1"/>
    </source>
</evidence>
<dbReference type="OrthoDB" id="10406484at2759"/>
<name>A0A9N9DH63_9GLOM</name>
<organism evidence="1 2">
    <name type="scientific">Racocetra fulgida</name>
    <dbReference type="NCBI Taxonomy" id="60492"/>
    <lineage>
        <taxon>Eukaryota</taxon>
        <taxon>Fungi</taxon>
        <taxon>Fungi incertae sedis</taxon>
        <taxon>Mucoromycota</taxon>
        <taxon>Glomeromycotina</taxon>
        <taxon>Glomeromycetes</taxon>
        <taxon>Diversisporales</taxon>
        <taxon>Gigasporaceae</taxon>
        <taxon>Racocetra</taxon>
    </lineage>
</organism>
<keyword evidence="2" id="KW-1185">Reference proteome</keyword>
<protein>
    <submittedName>
        <fullName evidence="1">18292_t:CDS:1</fullName>
    </submittedName>
</protein>
<accession>A0A9N9DH63</accession>
<gene>
    <name evidence="1" type="ORF">RFULGI_LOCUS7910</name>
</gene>
<dbReference type="AlphaFoldDB" id="A0A9N9DH63"/>
<evidence type="ECO:0000313" key="2">
    <source>
        <dbReference type="Proteomes" id="UP000789396"/>
    </source>
</evidence>
<feature type="non-terminal residue" evidence="1">
    <location>
        <position position="1"/>
    </location>
</feature>